<dbReference type="Pfam" id="PF04031">
    <property type="entry name" value="Las1"/>
    <property type="match status" value="1"/>
</dbReference>
<dbReference type="AlphaFoldDB" id="A0A9J6CCS5"/>
<dbReference type="GO" id="GO:0004519">
    <property type="term" value="F:endonuclease activity"/>
    <property type="evidence" value="ECO:0007669"/>
    <property type="project" value="InterPro"/>
</dbReference>
<proteinExistence type="predicted"/>
<dbReference type="PANTHER" id="PTHR15002:SF0">
    <property type="entry name" value="RIBOSOMAL BIOGENESIS PROTEIN LAS1L"/>
    <property type="match status" value="1"/>
</dbReference>
<comment type="caution">
    <text evidence="1">The sequence shown here is derived from an EMBL/GenBank/DDBJ whole genome shotgun (WGS) entry which is preliminary data.</text>
</comment>
<evidence type="ECO:0000313" key="1">
    <source>
        <dbReference type="EMBL" id="KAG5679725.1"/>
    </source>
</evidence>
<protein>
    <recommendedName>
        <fullName evidence="3">Las1-like protein</fullName>
    </recommendedName>
</protein>
<gene>
    <name evidence="1" type="ORF">PVAND_009272</name>
</gene>
<keyword evidence="2" id="KW-1185">Reference proteome</keyword>
<dbReference type="GO" id="GO:0000460">
    <property type="term" value="P:maturation of 5.8S rRNA"/>
    <property type="evidence" value="ECO:0007669"/>
    <property type="project" value="TreeGrafter"/>
</dbReference>
<accession>A0A9J6CCS5</accession>
<organism evidence="1 2">
    <name type="scientific">Polypedilum vanderplanki</name>
    <name type="common">Sleeping chironomid midge</name>
    <dbReference type="NCBI Taxonomy" id="319348"/>
    <lineage>
        <taxon>Eukaryota</taxon>
        <taxon>Metazoa</taxon>
        <taxon>Ecdysozoa</taxon>
        <taxon>Arthropoda</taxon>
        <taxon>Hexapoda</taxon>
        <taxon>Insecta</taxon>
        <taxon>Pterygota</taxon>
        <taxon>Neoptera</taxon>
        <taxon>Endopterygota</taxon>
        <taxon>Diptera</taxon>
        <taxon>Nematocera</taxon>
        <taxon>Chironomoidea</taxon>
        <taxon>Chironomidae</taxon>
        <taxon>Chironominae</taxon>
        <taxon>Polypedilum</taxon>
        <taxon>Polypedilum</taxon>
    </lineage>
</organism>
<dbReference type="EMBL" id="JADBJN010000001">
    <property type="protein sequence ID" value="KAG5679725.1"/>
    <property type="molecule type" value="Genomic_DNA"/>
</dbReference>
<evidence type="ECO:0008006" key="3">
    <source>
        <dbReference type="Google" id="ProtNLM"/>
    </source>
</evidence>
<dbReference type="Proteomes" id="UP001107558">
    <property type="component" value="Chromosome 1"/>
</dbReference>
<dbReference type="PANTHER" id="PTHR15002">
    <property type="entry name" value="RIBOSOMAL BIOGENESIS PROTEIN LAS1L"/>
    <property type="match status" value="1"/>
</dbReference>
<dbReference type="GO" id="GO:0000470">
    <property type="term" value="P:maturation of LSU-rRNA"/>
    <property type="evidence" value="ECO:0007669"/>
    <property type="project" value="TreeGrafter"/>
</dbReference>
<name>A0A9J6CCS5_POLVA</name>
<sequence>MDLFNSFHKVSCWISVREFKTVVKLIYDEKSTIADKKRALNILQAWKIRRAQDTPLGVLCTLVLLDVLVKDLEGKINDTSVINVLYQNSLMKFINYASSFNMGNFTMYAIAKNLQLDSSLIDLRHSIAHGKQTFDLDVLRNSHEICLKWIKGYYWDKEIDNISDVNIIDLRFDLELDEKLDIIFPLYDFFAEFTHKNIKNFDQLDDSVKASDRWPTIKNYMASKKLVNFRQAFNHFKTVLFNTMASKSVRLNQKTFFYALLTKCDYFMQAYEHFSQTILNATNDSNYDDEEAQIVTPAKRAKLTNSHNRTVVNLYQDLIWQIAKNDYLKLFIEMLLQIYRNEGEKKSRRQSAHFWITITLKSYQYYQKYCKFTKSNAISQTEVSQDARNIYSYQLNVDLNNVIIFVGTQMLPSYLKYSSEFLTNLIENLNGTDEDCELFMQFMPMIYPPLSTKQFDEMKKLIDIKTSKRRCGKSMEDEIVHTVDDLLKSNEANVAKRKKNVWKREDSKICWSSLPIGYEFRV</sequence>
<dbReference type="GO" id="GO:0090730">
    <property type="term" value="C:Las1 complex"/>
    <property type="evidence" value="ECO:0007669"/>
    <property type="project" value="InterPro"/>
</dbReference>
<reference evidence="1" key="1">
    <citation type="submission" date="2021-03" db="EMBL/GenBank/DDBJ databases">
        <title>Chromosome level genome of the anhydrobiotic midge Polypedilum vanderplanki.</title>
        <authorList>
            <person name="Yoshida Y."/>
            <person name="Kikawada T."/>
            <person name="Gusev O."/>
        </authorList>
    </citation>
    <scope>NUCLEOTIDE SEQUENCE</scope>
    <source>
        <strain evidence="1">NIAS01</strain>
        <tissue evidence="1">Whole body or cell culture</tissue>
    </source>
</reference>
<dbReference type="GO" id="GO:0030687">
    <property type="term" value="C:preribosome, large subunit precursor"/>
    <property type="evidence" value="ECO:0007669"/>
    <property type="project" value="TreeGrafter"/>
</dbReference>
<evidence type="ECO:0000313" key="2">
    <source>
        <dbReference type="Proteomes" id="UP001107558"/>
    </source>
</evidence>
<dbReference type="InterPro" id="IPR007174">
    <property type="entry name" value="Las1"/>
</dbReference>
<dbReference type="OrthoDB" id="10263222at2759"/>